<name>A0A3A9IVE3_AERVE</name>
<evidence type="ECO:0000313" key="2">
    <source>
        <dbReference type="Proteomes" id="UP000281725"/>
    </source>
</evidence>
<protein>
    <submittedName>
        <fullName evidence="1">Uncharacterized protein</fullName>
    </submittedName>
</protein>
<evidence type="ECO:0000313" key="1">
    <source>
        <dbReference type="EMBL" id="RKJ92171.1"/>
    </source>
</evidence>
<dbReference type="Proteomes" id="UP000281725">
    <property type="component" value="Unassembled WGS sequence"/>
</dbReference>
<dbReference type="AlphaFoldDB" id="A0A3A9IVE3"/>
<sequence>MSEVIYAARPYYGPRFVDQGGQDVAIVASQIAFFVGTKDGVDVTFKSGGSLVVAMAFEKFSKLYEKAMSPGSEHD</sequence>
<gene>
    <name evidence="1" type="ORF">D6R50_06360</name>
</gene>
<organism evidence="1 2">
    <name type="scientific">Aeromonas veronii</name>
    <dbReference type="NCBI Taxonomy" id="654"/>
    <lineage>
        <taxon>Bacteria</taxon>
        <taxon>Pseudomonadati</taxon>
        <taxon>Pseudomonadota</taxon>
        <taxon>Gammaproteobacteria</taxon>
        <taxon>Aeromonadales</taxon>
        <taxon>Aeromonadaceae</taxon>
        <taxon>Aeromonas</taxon>
    </lineage>
</organism>
<accession>A0A3A9IVE3</accession>
<proteinExistence type="predicted"/>
<dbReference type="EMBL" id="RAWX01000001">
    <property type="protein sequence ID" value="RKJ92171.1"/>
    <property type="molecule type" value="Genomic_DNA"/>
</dbReference>
<comment type="caution">
    <text evidence="1">The sequence shown here is derived from an EMBL/GenBank/DDBJ whole genome shotgun (WGS) entry which is preliminary data.</text>
</comment>
<dbReference type="RefSeq" id="WP_120414580.1">
    <property type="nucleotide sequence ID" value="NZ_RAWX01000001.1"/>
</dbReference>
<reference evidence="1 2" key="1">
    <citation type="submission" date="2018-09" db="EMBL/GenBank/DDBJ databases">
        <title>Genome sequencing of Aeromonas veronii MS-17-88.</title>
        <authorList>
            <person name="Tekedar H.C."/>
            <person name="Arick M.A."/>
            <person name="Hsu C.-Y."/>
            <person name="Thrash A."/>
            <person name="Karsi A."/>
            <person name="Lawrence M.L."/>
            <person name="Abdelhamed H."/>
        </authorList>
    </citation>
    <scope>NUCLEOTIDE SEQUENCE [LARGE SCALE GENOMIC DNA]</scope>
    <source>
        <strain evidence="1 2">MS 17-88</strain>
    </source>
</reference>